<feature type="non-terminal residue" evidence="1">
    <location>
        <position position="1"/>
    </location>
</feature>
<protein>
    <submittedName>
        <fullName evidence="1">Uncharacterized protein</fullName>
    </submittedName>
</protein>
<proteinExistence type="predicted"/>
<accession>A0ABT0USB2</accession>
<sequence>ADAQQMHGYTYGNNNPVVISDAWEAAREAGVVQLGSTDLFPGHEAVDLPDEEVWGQFYSSRRSSTSERSALVAAAAEVAGIRPTKALEVKENPTALKVAIIADQRTAEAAKQALEVRAAEARKTERVEYIRRVAHDGKAKSPAGLAVDLPAQAKAEAASYVAVVQDEKATPEAVAEAYEAVQALIAETVTADPEISIREQRTRFTKAITTTVKSIESIDPDDLVAVADDDLRAAVAAVQKQINDLADLISRP</sequence>
<organism evidence="1 2">
    <name type="scientific">Streptomyces albipurpureus</name>
    <dbReference type="NCBI Taxonomy" id="2897419"/>
    <lineage>
        <taxon>Bacteria</taxon>
        <taxon>Bacillati</taxon>
        <taxon>Actinomycetota</taxon>
        <taxon>Actinomycetes</taxon>
        <taxon>Kitasatosporales</taxon>
        <taxon>Streptomycetaceae</taxon>
        <taxon>Streptomyces</taxon>
    </lineage>
</organism>
<evidence type="ECO:0000313" key="2">
    <source>
        <dbReference type="Proteomes" id="UP001431429"/>
    </source>
</evidence>
<gene>
    <name evidence="1" type="ORF">NBG84_22175</name>
</gene>
<dbReference type="Proteomes" id="UP001431429">
    <property type="component" value="Unassembled WGS sequence"/>
</dbReference>
<name>A0ABT0USB2_9ACTN</name>
<evidence type="ECO:0000313" key="1">
    <source>
        <dbReference type="EMBL" id="MCM2390965.1"/>
    </source>
</evidence>
<reference evidence="1" key="1">
    <citation type="submission" date="2022-06" db="EMBL/GenBank/DDBJ databases">
        <title>Genome public.</title>
        <authorList>
            <person name="Sun Q."/>
        </authorList>
    </citation>
    <scope>NUCLEOTIDE SEQUENCE</scope>
    <source>
        <strain evidence="1">CWNU-1</strain>
    </source>
</reference>
<dbReference type="EMBL" id="JAMQAW010000028">
    <property type="protein sequence ID" value="MCM2390965.1"/>
    <property type="molecule type" value="Genomic_DNA"/>
</dbReference>
<comment type="caution">
    <text evidence="1">The sequence shown here is derived from an EMBL/GenBank/DDBJ whole genome shotgun (WGS) entry which is preliminary data.</text>
</comment>
<keyword evidence="2" id="KW-1185">Reference proteome</keyword>